<name>A0A9R0VFU9_TRITD</name>
<evidence type="ECO:0000313" key="1">
    <source>
        <dbReference type="EMBL" id="VAH56800.1"/>
    </source>
</evidence>
<gene>
    <name evidence="1" type="ORF">TRITD_3Av1G019920</name>
</gene>
<evidence type="ECO:0000313" key="2">
    <source>
        <dbReference type="Proteomes" id="UP000324705"/>
    </source>
</evidence>
<accession>A0A9R0VFU9</accession>
<organism evidence="1 2">
    <name type="scientific">Triticum turgidum subsp. durum</name>
    <name type="common">Durum wheat</name>
    <name type="synonym">Triticum durum</name>
    <dbReference type="NCBI Taxonomy" id="4567"/>
    <lineage>
        <taxon>Eukaryota</taxon>
        <taxon>Viridiplantae</taxon>
        <taxon>Streptophyta</taxon>
        <taxon>Embryophyta</taxon>
        <taxon>Tracheophyta</taxon>
        <taxon>Spermatophyta</taxon>
        <taxon>Magnoliopsida</taxon>
        <taxon>Liliopsida</taxon>
        <taxon>Poales</taxon>
        <taxon>Poaceae</taxon>
        <taxon>BOP clade</taxon>
        <taxon>Pooideae</taxon>
        <taxon>Triticodae</taxon>
        <taxon>Triticeae</taxon>
        <taxon>Triticinae</taxon>
        <taxon>Triticum</taxon>
    </lineage>
</organism>
<reference evidence="1 2" key="1">
    <citation type="submission" date="2017-09" db="EMBL/GenBank/DDBJ databases">
        <authorList>
            <consortium name="International Durum Wheat Genome Sequencing Consortium (IDWGSC)"/>
            <person name="Milanesi L."/>
        </authorList>
    </citation>
    <scope>NUCLEOTIDE SEQUENCE [LARGE SCALE GENOMIC DNA]</scope>
    <source>
        <strain evidence="2">cv. Svevo</strain>
    </source>
</reference>
<dbReference type="EMBL" id="LT934115">
    <property type="protein sequence ID" value="VAH56800.1"/>
    <property type="molecule type" value="Genomic_DNA"/>
</dbReference>
<dbReference type="Proteomes" id="UP000324705">
    <property type="component" value="Chromosome 3A"/>
</dbReference>
<proteinExistence type="predicted"/>
<keyword evidence="2" id="KW-1185">Reference proteome</keyword>
<dbReference type="AlphaFoldDB" id="A0A9R0VFU9"/>
<dbReference type="Gramene" id="TRITD3Av1G019920.1">
    <property type="protein sequence ID" value="TRITD3Av1G019920.1"/>
    <property type="gene ID" value="TRITD3Av1G019920"/>
</dbReference>
<sequence length="163" mass="19158">MLEQWRIRKHQKLPLFMDLYSQIFPVLHYIVLRFTANRCRKDPDFLHIHPISCLILGMHSEMLRARVPQTCFFSPKSRQILSTVLVCNLCFLLLHTQQQLSHCLLHCFSTVSPRGTQDLLLVLHCWTSETNPLFLNLPTASRFLPNLGAFFYLLRVTTFFPRT</sequence>
<protein>
    <submittedName>
        <fullName evidence="1">Uncharacterized protein</fullName>
    </submittedName>
</protein>